<protein>
    <recommendedName>
        <fullName evidence="2">SecDF P1 head subdomain domain-containing protein</fullName>
    </recommendedName>
</protein>
<reference evidence="3" key="1">
    <citation type="submission" date="2024-05" db="EMBL/GenBank/DDBJ databases">
        <title>30 novel species of actinomycetes from the DSMZ collection.</title>
        <authorList>
            <person name="Nouioui I."/>
        </authorList>
    </citation>
    <scope>NUCLEOTIDE SEQUENCE</scope>
    <source>
        <strain evidence="3">DSM 41529</strain>
    </source>
</reference>
<sequence>MRGGWARGAAVAGLLLAASAVAGCDDGGDGDGGDGGVFGLPTSGASASGDGGGAAVGGVVSGPPLLLLPVTREDPGPCPSGATDAYTDTQTEQPSATGQAAQWCLHVDPDAGMTVRRTKSVKASLDQQYSQGFIVDIDLDSADAARFGELTGKVAQRQSPQNRIAMVRGGKLLSAPSVLSAITGGDVRISGSFDRDKAEQLARDLGGG</sequence>
<keyword evidence="1" id="KW-0732">Signal</keyword>
<feature type="domain" description="SecDF P1 head subdomain" evidence="2">
    <location>
        <begin position="105"/>
        <end position="208"/>
    </location>
</feature>
<dbReference type="RefSeq" id="WP_311724259.1">
    <property type="nucleotide sequence ID" value="NZ_JAVRFD010000006.1"/>
</dbReference>
<keyword evidence="4" id="KW-1185">Reference proteome</keyword>
<evidence type="ECO:0000313" key="4">
    <source>
        <dbReference type="Proteomes" id="UP001180754"/>
    </source>
</evidence>
<dbReference type="Gene3D" id="3.30.1360.200">
    <property type="match status" value="1"/>
</dbReference>
<accession>A0ABU2XD55</accession>
<evidence type="ECO:0000256" key="1">
    <source>
        <dbReference type="SAM" id="SignalP"/>
    </source>
</evidence>
<proteinExistence type="predicted"/>
<dbReference type="Pfam" id="PF22599">
    <property type="entry name" value="SecDF_P1_head"/>
    <property type="match status" value="1"/>
</dbReference>
<evidence type="ECO:0000259" key="2">
    <source>
        <dbReference type="Pfam" id="PF22599"/>
    </source>
</evidence>
<gene>
    <name evidence="3" type="ORF">RND15_14210</name>
</gene>
<name>A0ABU2XD55_9ACTN</name>
<organism evidence="3 4">
    <name type="scientific">Streptomyces lonegramiae</name>
    <dbReference type="NCBI Taxonomy" id="3075524"/>
    <lineage>
        <taxon>Bacteria</taxon>
        <taxon>Bacillati</taxon>
        <taxon>Actinomycetota</taxon>
        <taxon>Actinomycetes</taxon>
        <taxon>Kitasatosporales</taxon>
        <taxon>Streptomycetaceae</taxon>
        <taxon>Streptomyces</taxon>
    </lineage>
</organism>
<comment type="caution">
    <text evidence="3">The sequence shown here is derived from an EMBL/GenBank/DDBJ whole genome shotgun (WGS) entry which is preliminary data.</text>
</comment>
<dbReference type="EMBL" id="JAVRFD010000006">
    <property type="protein sequence ID" value="MDT0543844.1"/>
    <property type="molecule type" value="Genomic_DNA"/>
</dbReference>
<feature type="chain" id="PRO_5046353662" description="SecDF P1 head subdomain domain-containing protein" evidence="1">
    <location>
        <begin position="23"/>
        <end position="208"/>
    </location>
</feature>
<evidence type="ECO:0000313" key="3">
    <source>
        <dbReference type="EMBL" id="MDT0543844.1"/>
    </source>
</evidence>
<feature type="signal peptide" evidence="1">
    <location>
        <begin position="1"/>
        <end position="22"/>
    </location>
</feature>
<dbReference type="InterPro" id="IPR054384">
    <property type="entry name" value="SecDF_P1_head"/>
</dbReference>
<dbReference type="Proteomes" id="UP001180754">
    <property type="component" value="Unassembled WGS sequence"/>
</dbReference>
<dbReference type="PROSITE" id="PS51257">
    <property type="entry name" value="PROKAR_LIPOPROTEIN"/>
    <property type="match status" value="1"/>
</dbReference>